<dbReference type="InterPro" id="IPR001734">
    <property type="entry name" value="Na/solute_symporter"/>
</dbReference>
<evidence type="ECO:0000256" key="2">
    <source>
        <dbReference type="ARBA" id="ARBA00006434"/>
    </source>
</evidence>
<feature type="transmembrane region" description="Helical" evidence="8">
    <location>
        <begin position="259"/>
        <end position="283"/>
    </location>
</feature>
<evidence type="ECO:0000256" key="1">
    <source>
        <dbReference type="ARBA" id="ARBA00004141"/>
    </source>
</evidence>
<dbReference type="Proteomes" id="UP000766570">
    <property type="component" value="Unassembled WGS sequence"/>
</dbReference>
<evidence type="ECO:0000256" key="8">
    <source>
        <dbReference type="SAM" id="Phobius"/>
    </source>
</evidence>
<keyword evidence="6 8" id="KW-0472">Membrane</keyword>
<feature type="transmembrane region" description="Helical" evidence="8">
    <location>
        <begin position="6"/>
        <end position="23"/>
    </location>
</feature>
<keyword evidence="4 8" id="KW-0812">Transmembrane</keyword>
<feature type="transmembrane region" description="Helical" evidence="8">
    <location>
        <begin position="405"/>
        <end position="426"/>
    </location>
</feature>
<keyword evidence="10" id="KW-1185">Reference proteome</keyword>
<keyword evidence="3" id="KW-0813">Transport</keyword>
<protein>
    <submittedName>
        <fullName evidence="9">SSS family solute:Na+ symporter</fullName>
    </submittedName>
</protein>
<feature type="transmembrane region" description="Helical" evidence="8">
    <location>
        <begin position="303"/>
        <end position="329"/>
    </location>
</feature>
<organism evidence="9 10">
    <name type="scientific">Paeniglutamicibacter psychrophenolicus</name>
    <dbReference type="NCBI Taxonomy" id="257454"/>
    <lineage>
        <taxon>Bacteria</taxon>
        <taxon>Bacillati</taxon>
        <taxon>Actinomycetota</taxon>
        <taxon>Actinomycetes</taxon>
        <taxon>Micrococcales</taxon>
        <taxon>Micrococcaceae</taxon>
        <taxon>Paeniglutamicibacter</taxon>
    </lineage>
</organism>
<evidence type="ECO:0000256" key="7">
    <source>
        <dbReference type="RuleBase" id="RU362091"/>
    </source>
</evidence>
<dbReference type="InterPro" id="IPR050277">
    <property type="entry name" value="Sodium:Solute_Symporter"/>
</dbReference>
<feature type="transmembrane region" description="Helical" evidence="8">
    <location>
        <begin position="150"/>
        <end position="170"/>
    </location>
</feature>
<gene>
    <name evidence="9" type="ORF">JOF46_003543</name>
</gene>
<dbReference type="PANTHER" id="PTHR48086:SF7">
    <property type="entry name" value="SODIUM-SOLUTE SYMPORTER-RELATED"/>
    <property type="match status" value="1"/>
</dbReference>
<dbReference type="PROSITE" id="PS50283">
    <property type="entry name" value="NA_SOLUT_SYMP_3"/>
    <property type="match status" value="1"/>
</dbReference>
<evidence type="ECO:0000313" key="10">
    <source>
        <dbReference type="Proteomes" id="UP000766570"/>
    </source>
</evidence>
<comment type="subcellular location">
    <subcellularLocation>
        <location evidence="1">Membrane</location>
        <topology evidence="1">Multi-pass membrane protein</topology>
    </subcellularLocation>
</comment>
<dbReference type="PANTHER" id="PTHR48086">
    <property type="entry name" value="SODIUM/PROLINE SYMPORTER-RELATED"/>
    <property type="match status" value="1"/>
</dbReference>
<keyword evidence="5 8" id="KW-1133">Transmembrane helix</keyword>
<feature type="transmembrane region" description="Helical" evidence="8">
    <location>
        <begin position="177"/>
        <end position="197"/>
    </location>
</feature>
<evidence type="ECO:0000313" key="9">
    <source>
        <dbReference type="EMBL" id="MBP2375631.1"/>
    </source>
</evidence>
<feature type="transmembrane region" description="Helical" evidence="8">
    <location>
        <begin position="72"/>
        <end position="95"/>
    </location>
</feature>
<evidence type="ECO:0000256" key="6">
    <source>
        <dbReference type="ARBA" id="ARBA00023136"/>
    </source>
</evidence>
<feature type="transmembrane region" description="Helical" evidence="8">
    <location>
        <begin position="43"/>
        <end position="66"/>
    </location>
</feature>
<evidence type="ECO:0000256" key="5">
    <source>
        <dbReference type="ARBA" id="ARBA00022989"/>
    </source>
</evidence>
<dbReference type="RefSeq" id="WP_209909556.1">
    <property type="nucleotide sequence ID" value="NZ_BAAAMI010000013.1"/>
</dbReference>
<feature type="transmembrane region" description="Helical" evidence="8">
    <location>
        <begin position="217"/>
        <end position="238"/>
    </location>
</feature>
<feature type="transmembrane region" description="Helical" evidence="8">
    <location>
        <begin position="376"/>
        <end position="398"/>
    </location>
</feature>
<feature type="transmembrane region" description="Helical" evidence="8">
    <location>
        <begin position="116"/>
        <end position="138"/>
    </location>
</feature>
<dbReference type="Pfam" id="PF00474">
    <property type="entry name" value="SSF"/>
    <property type="match status" value="1"/>
</dbReference>
<dbReference type="Gene3D" id="1.20.1730.10">
    <property type="entry name" value="Sodium/glucose cotransporter"/>
    <property type="match status" value="1"/>
</dbReference>
<feature type="transmembrane region" description="Helical" evidence="8">
    <location>
        <begin position="350"/>
        <end position="370"/>
    </location>
</feature>
<comment type="caution">
    <text evidence="9">The sequence shown here is derived from an EMBL/GenBank/DDBJ whole genome shotgun (WGS) entry which is preliminary data.</text>
</comment>
<sequence length="477" mass="50372">MIINYATIVLYFLVILGVGFLAMRRTRNTEDFAVAGRRLGPVLYSGTLAAVVLGGGATMGSARLGYEYGISGFWLVFMFGFGVLVLSLVFGRKLANLRVFTVSEMLANRYGVASRYISACIMIVYDLMIAVTATIGIGSVFDVVLGVPKFWGILIGGGIMVIYATVGGMWALTLTDILQFGVMIVGFLLVMLPLTLAKVDGVAGLVERLPASYFDPMAIGGGTIVTFLFIYFFGILIGQDVWQRAFTARSPRVTVWAGAAAGIICIVFGCAIALMGAAAKVILPNLTNTDNTLPALISEIMPVGLAGLAIAAILSALMSTASACILAVSTISTRDILSTRYGHTAKDGMAHGRLVTFVTGIVVIGLAVVVGDVLAALTIAYNLLVGGLFVPIVGAMLWKQATKWGALAGMVLGSLTVIAFMIRDGLLANEPIYYSLTVSVVVFVIVSLLTRNPDPTEVSESLSADSLGYRDEYAEKG</sequence>
<dbReference type="EMBL" id="JAGIOE010000001">
    <property type="protein sequence ID" value="MBP2375631.1"/>
    <property type="molecule type" value="Genomic_DNA"/>
</dbReference>
<proteinExistence type="inferred from homology"/>
<dbReference type="CDD" id="cd11479">
    <property type="entry name" value="SLC5sbd_u3"/>
    <property type="match status" value="1"/>
</dbReference>
<evidence type="ECO:0000256" key="4">
    <source>
        <dbReference type="ARBA" id="ARBA00022692"/>
    </source>
</evidence>
<name>A0ABS4WHE3_9MICC</name>
<reference evidence="9 10" key="1">
    <citation type="submission" date="2021-03" db="EMBL/GenBank/DDBJ databases">
        <title>Sequencing the genomes of 1000 actinobacteria strains.</title>
        <authorList>
            <person name="Klenk H.-P."/>
        </authorList>
    </citation>
    <scope>NUCLEOTIDE SEQUENCE [LARGE SCALE GENOMIC DNA]</scope>
    <source>
        <strain evidence="9 10">DSM 15454</strain>
    </source>
</reference>
<evidence type="ECO:0000256" key="3">
    <source>
        <dbReference type="ARBA" id="ARBA00022448"/>
    </source>
</evidence>
<dbReference type="InterPro" id="IPR038377">
    <property type="entry name" value="Na/Glc_symporter_sf"/>
</dbReference>
<comment type="similarity">
    <text evidence="2 7">Belongs to the sodium:solute symporter (SSF) (TC 2.A.21) family.</text>
</comment>
<feature type="transmembrane region" description="Helical" evidence="8">
    <location>
        <begin position="432"/>
        <end position="450"/>
    </location>
</feature>
<accession>A0ABS4WHE3</accession>